<dbReference type="AlphaFoldDB" id="A0A1W6CU84"/>
<feature type="compositionally biased region" description="Low complexity" evidence="1">
    <location>
        <begin position="126"/>
        <end position="141"/>
    </location>
</feature>
<dbReference type="Proteomes" id="UP000193017">
    <property type="component" value="Chromosome"/>
</dbReference>
<dbReference type="STRING" id="1945662.B0A89_00850"/>
<dbReference type="InterPro" id="IPR051425">
    <property type="entry name" value="Formin_Homology"/>
</dbReference>
<dbReference type="PANTHER" id="PTHR45725:SF18">
    <property type="entry name" value="ORC1-LIKE AAA ATPASE DOMAIN-CONTAINING PROTEIN"/>
    <property type="match status" value="1"/>
</dbReference>
<feature type="compositionally biased region" description="Basic and acidic residues" evidence="1">
    <location>
        <begin position="184"/>
        <end position="215"/>
    </location>
</feature>
<dbReference type="PANTHER" id="PTHR45725">
    <property type="entry name" value="FORMIN HOMOLOGY 2 FAMILY MEMBER"/>
    <property type="match status" value="1"/>
</dbReference>
<evidence type="ECO:0000313" key="3">
    <source>
        <dbReference type="Proteomes" id="UP000193017"/>
    </source>
</evidence>
<gene>
    <name evidence="2" type="ORF">B0A89_00850</name>
</gene>
<dbReference type="EMBL" id="CP020612">
    <property type="protein sequence ID" value="ARJ68414.1"/>
    <property type="molecule type" value="Genomic_DNA"/>
</dbReference>
<feature type="region of interest" description="Disordered" evidence="1">
    <location>
        <begin position="1"/>
        <end position="233"/>
    </location>
</feature>
<organism evidence="2 3">
    <name type="scientific">Paracoccus contaminans</name>
    <dbReference type="NCBI Taxonomy" id="1945662"/>
    <lineage>
        <taxon>Bacteria</taxon>
        <taxon>Pseudomonadati</taxon>
        <taxon>Pseudomonadota</taxon>
        <taxon>Alphaproteobacteria</taxon>
        <taxon>Rhodobacterales</taxon>
        <taxon>Paracoccaceae</taxon>
        <taxon>Paracoccus</taxon>
    </lineage>
</organism>
<feature type="compositionally biased region" description="Low complexity" evidence="1">
    <location>
        <begin position="162"/>
        <end position="183"/>
    </location>
</feature>
<proteinExistence type="predicted"/>
<feature type="compositionally biased region" description="Low complexity" evidence="1">
    <location>
        <begin position="39"/>
        <end position="59"/>
    </location>
</feature>
<accession>A0A1W6CU84</accession>
<keyword evidence="3" id="KW-1185">Reference proteome</keyword>
<reference evidence="2 3" key="1">
    <citation type="submission" date="2017-03" db="EMBL/GenBank/DDBJ databases">
        <title>Genome sequence of Paracoccus contaminans isolated from a water microcosm.</title>
        <authorList>
            <person name="Aurass P."/>
            <person name="Karste S."/>
            <person name="Trost E."/>
            <person name="Glaeser S.P."/>
            <person name="Kaempfer P."/>
            <person name="Flieger A."/>
        </authorList>
    </citation>
    <scope>NUCLEOTIDE SEQUENCE [LARGE SCALE GENOMIC DNA]</scope>
    <source>
        <strain evidence="3">RKI 16-01929T\LMG 29738T\CCM 8701T\CIP 111112T</strain>
    </source>
</reference>
<dbReference type="KEGG" id="pcon:B0A89_00850"/>
<protein>
    <submittedName>
        <fullName evidence="2">Uncharacterized protein</fullName>
    </submittedName>
</protein>
<name>A0A1W6CU84_9RHOB</name>
<evidence type="ECO:0000313" key="2">
    <source>
        <dbReference type="EMBL" id="ARJ68414.1"/>
    </source>
</evidence>
<sequence length="580" mass="61010">MAKRMKRTDGTPASGDKASPQAGADRIEPAALGAAPKTAGQGARKGAKVAAAKAGPVGAESPAHPQGAAQPEPARAKARQGDPAPPVAGTGKARRPAADASGKAHPAPTGQGQATAEPVAPPPAAAPDQPSPAASSPSARADGTGRMDHLPSGQEPAAPGSAAARAARQQARQAERAAAAAARQAERQGARAARQAERQAARQEAGKNTKGKPDRGAGQATPQAPHPPVAAAADTAAPFSPAPWMRGGAPIAPAVFDILIVAQGGGIDREAAILAASLRRNAAGFAGRLIVAEPQPDGAWDGADPCMSGDARAALSALGAEIRPLHARDFGRSYPHGNKIEALSLLEPGRPFLFLDSDTLVLGDIGAVPFDFARPSASMRRSGTWPQPPAYRETHESIWRSLYDRFSLDMDGTLDLSQPEDHWERFLYFNAGWFFAADAAAFGQRFRDWAVAVRDDPGEPLACQSLDPWLDQVILPLVIHSLGGGRPGPELDGLDGDVTCHWRNLPLLYAREPDRALEEMEAIAALPEIAPLMRGWEPAERLIGERQGRRRIRPMFRGEEPPPPEQAIRHRLRQAGLWLA</sequence>
<evidence type="ECO:0000256" key="1">
    <source>
        <dbReference type="SAM" id="MobiDB-lite"/>
    </source>
</evidence>